<evidence type="ECO:0000313" key="1">
    <source>
        <dbReference type="EMBL" id="KAH3704030.1"/>
    </source>
</evidence>
<gene>
    <name evidence="1" type="ORF">DPMN_079085</name>
</gene>
<dbReference type="EMBL" id="JAIWYP010000015">
    <property type="protein sequence ID" value="KAH3704030.1"/>
    <property type="molecule type" value="Genomic_DNA"/>
</dbReference>
<keyword evidence="2" id="KW-1185">Reference proteome</keyword>
<name>A0A9D3YSF5_DREPO</name>
<dbReference type="AlphaFoldDB" id="A0A9D3YSF5"/>
<organism evidence="1 2">
    <name type="scientific">Dreissena polymorpha</name>
    <name type="common">Zebra mussel</name>
    <name type="synonym">Mytilus polymorpha</name>
    <dbReference type="NCBI Taxonomy" id="45954"/>
    <lineage>
        <taxon>Eukaryota</taxon>
        <taxon>Metazoa</taxon>
        <taxon>Spiralia</taxon>
        <taxon>Lophotrochozoa</taxon>
        <taxon>Mollusca</taxon>
        <taxon>Bivalvia</taxon>
        <taxon>Autobranchia</taxon>
        <taxon>Heteroconchia</taxon>
        <taxon>Euheterodonta</taxon>
        <taxon>Imparidentia</taxon>
        <taxon>Neoheterodontei</taxon>
        <taxon>Myida</taxon>
        <taxon>Dreissenoidea</taxon>
        <taxon>Dreissenidae</taxon>
        <taxon>Dreissena</taxon>
    </lineage>
</organism>
<evidence type="ECO:0000313" key="2">
    <source>
        <dbReference type="Proteomes" id="UP000828390"/>
    </source>
</evidence>
<comment type="caution">
    <text evidence="1">The sequence shown here is derived from an EMBL/GenBank/DDBJ whole genome shotgun (WGS) entry which is preliminary data.</text>
</comment>
<reference evidence="1" key="1">
    <citation type="journal article" date="2019" name="bioRxiv">
        <title>The Genome of the Zebra Mussel, Dreissena polymorpha: A Resource for Invasive Species Research.</title>
        <authorList>
            <person name="McCartney M.A."/>
            <person name="Auch B."/>
            <person name="Kono T."/>
            <person name="Mallez S."/>
            <person name="Zhang Y."/>
            <person name="Obille A."/>
            <person name="Becker A."/>
            <person name="Abrahante J.E."/>
            <person name="Garbe J."/>
            <person name="Badalamenti J.P."/>
            <person name="Herman A."/>
            <person name="Mangelson H."/>
            <person name="Liachko I."/>
            <person name="Sullivan S."/>
            <person name="Sone E.D."/>
            <person name="Koren S."/>
            <person name="Silverstein K.A.T."/>
            <person name="Beckman K.B."/>
            <person name="Gohl D.M."/>
        </authorList>
    </citation>
    <scope>NUCLEOTIDE SEQUENCE</scope>
    <source>
        <strain evidence="1">Duluth1</strain>
        <tissue evidence="1">Whole animal</tissue>
    </source>
</reference>
<accession>A0A9D3YSF5</accession>
<dbReference type="Proteomes" id="UP000828390">
    <property type="component" value="Unassembled WGS sequence"/>
</dbReference>
<protein>
    <submittedName>
        <fullName evidence="1">Uncharacterized protein</fullName>
    </submittedName>
</protein>
<proteinExistence type="predicted"/>
<reference evidence="1" key="2">
    <citation type="submission" date="2020-11" db="EMBL/GenBank/DDBJ databases">
        <authorList>
            <person name="McCartney M.A."/>
            <person name="Auch B."/>
            <person name="Kono T."/>
            <person name="Mallez S."/>
            <person name="Becker A."/>
            <person name="Gohl D.M."/>
            <person name="Silverstein K.A.T."/>
            <person name="Koren S."/>
            <person name="Bechman K.B."/>
            <person name="Herman A."/>
            <person name="Abrahante J.E."/>
            <person name="Garbe J."/>
        </authorList>
    </citation>
    <scope>NUCLEOTIDE SEQUENCE</scope>
    <source>
        <strain evidence="1">Duluth1</strain>
        <tissue evidence="1">Whole animal</tissue>
    </source>
</reference>
<sequence length="114" mass="12701">MKNKENKRVVTSAVLAKALNDIGANNETIQLRRTMWLNIEALHTINQKAKDENVDVYKFGSQSEGTTTVGMHSDIDFLICDRELTVIQDSADCQFGRAQLFVVTDRPSVAICNA</sequence>